<sequence length="121" mass="14179">MKKIYYNKLIRDRIPEKIKKHGGDYEVEKLKGKGFELELLKKVGEEASGLLAAKTRKELISELADVLDVIEEIKRLKKITNKEIKDAQKVNFKIKGGFQKKLFLFWSSDTGYKSNERKYKR</sequence>
<gene>
    <name evidence="2" type="ORF">UT78_C0004G0013</name>
</gene>
<evidence type="ECO:0000313" key="3">
    <source>
        <dbReference type="Proteomes" id="UP000034301"/>
    </source>
</evidence>
<dbReference type="SUPFAM" id="SSF101386">
    <property type="entry name" value="all-alpha NTP pyrophosphatases"/>
    <property type="match status" value="1"/>
</dbReference>
<dbReference type="AlphaFoldDB" id="A0A0G0QT79"/>
<accession>A0A0G0QT79</accession>
<dbReference type="CDD" id="cd11532">
    <property type="entry name" value="NTP-PPase_COG4997"/>
    <property type="match status" value="1"/>
</dbReference>
<proteinExistence type="predicted"/>
<evidence type="ECO:0000256" key="1">
    <source>
        <dbReference type="SAM" id="Coils"/>
    </source>
</evidence>
<evidence type="ECO:0008006" key="4">
    <source>
        <dbReference type="Google" id="ProtNLM"/>
    </source>
</evidence>
<dbReference type="EMBL" id="LBYC01000004">
    <property type="protein sequence ID" value="KKR43403.1"/>
    <property type="molecule type" value="Genomic_DNA"/>
</dbReference>
<protein>
    <recommendedName>
        <fullName evidence="4">Phosphoribosyl-ATP pyrophosphohydrolase</fullName>
    </recommendedName>
</protein>
<name>A0A0G0QT79_9BACT</name>
<keyword evidence="1" id="KW-0175">Coiled coil</keyword>
<dbReference type="Proteomes" id="UP000034301">
    <property type="component" value="Unassembled WGS sequence"/>
</dbReference>
<reference evidence="2 3" key="1">
    <citation type="journal article" date="2015" name="Nature">
        <title>rRNA introns, odd ribosomes, and small enigmatic genomes across a large radiation of phyla.</title>
        <authorList>
            <person name="Brown C.T."/>
            <person name="Hug L.A."/>
            <person name="Thomas B.C."/>
            <person name="Sharon I."/>
            <person name="Castelle C.J."/>
            <person name="Singh A."/>
            <person name="Wilkins M.J."/>
            <person name="Williams K.H."/>
            <person name="Banfield J.F."/>
        </authorList>
    </citation>
    <scope>NUCLEOTIDE SEQUENCE [LARGE SCALE GENOMIC DNA]</scope>
</reference>
<feature type="coiled-coil region" evidence="1">
    <location>
        <begin position="56"/>
        <end position="90"/>
    </location>
</feature>
<evidence type="ECO:0000313" key="2">
    <source>
        <dbReference type="EMBL" id="KKR43403.1"/>
    </source>
</evidence>
<comment type="caution">
    <text evidence="2">The sequence shown here is derived from an EMBL/GenBank/DDBJ whole genome shotgun (WGS) entry which is preliminary data.</text>
</comment>
<dbReference type="InterPro" id="IPR038735">
    <property type="entry name" value="MSMEG_1276-like_NTP-PPase_dom"/>
</dbReference>
<organism evidence="2 3">
    <name type="scientific">Candidatus Nomurabacteria bacterium GW2011_GWF2_40_12</name>
    <dbReference type="NCBI Taxonomy" id="1618776"/>
    <lineage>
        <taxon>Bacteria</taxon>
        <taxon>Candidatus Nomuraibacteriota</taxon>
    </lineage>
</organism>